<dbReference type="EnsemblPlants" id="AET5Gv20056000.1">
    <property type="protein sequence ID" value="AET5Gv20056000.1"/>
    <property type="gene ID" value="AET5Gv20056000"/>
</dbReference>
<feature type="compositionally biased region" description="Basic and acidic residues" evidence="1">
    <location>
        <begin position="1"/>
        <end position="13"/>
    </location>
</feature>
<protein>
    <submittedName>
        <fullName evidence="2">Uncharacterized protein</fullName>
    </submittedName>
</protein>
<keyword evidence="3" id="KW-1185">Reference proteome</keyword>
<reference evidence="2" key="5">
    <citation type="journal article" date="2021" name="G3 (Bethesda)">
        <title>Aegilops tauschii genome assembly Aet v5.0 features greater sequence contiguity and improved annotation.</title>
        <authorList>
            <person name="Wang L."/>
            <person name="Zhu T."/>
            <person name="Rodriguez J.C."/>
            <person name="Deal K.R."/>
            <person name="Dubcovsky J."/>
            <person name="McGuire P.E."/>
            <person name="Lux T."/>
            <person name="Spannagl M."/>
            <person name="Mayer K.F.X."/>
            <person name="Baldrich P."/>
            <person name="Meyers B.C."/>
            <person name="Huo N."/>
            <person name="Gu Y.Q."/>
            <person name="Zhou H."/>
            <person name="Devos K.M."/>
            <person name="Bennetzen J.L."/>
            <person name="Unver T."/>
            <person name="Budak H."/>
            <person name="Gulick P.J."/>
            <person name="Galiba G."/>
            <person name="Kalapos B."/>
            <person name="Nelson D.R."/>
            <person name="Li P."/>
            <person name="You F.M."/>
            <person name="Luo M.C."/>
            <person name="Dvorak J."/>
        </authorList>
    </citation>
    <scope>NUCLEOTIDE SEQUENCE [LARGE SCALE GENOMIC DNA]</scope>
    <source>
        <strain evidence="2">cv. AL8/78</strain>
    </source>
</reference>
<reference evidence="2" key="4">
    <citation type="submission" date="2019-03" db="UniProtKB">
        <authorList>
            <consortium name="EnsemblPlants"/>
        </authorList>
    </citation>
    <scope>IDENTIFICATION</scope>
</reference>
<proteinExistence type="predicted"/>
<feature type="region of interest" description="Disordered" evidence="1">
    <location>
        <begin position="1"/>
        <end position="67"/>
    </location>
</feature>
<evidence type="ECO:0000313" key="2">
    <source>
        <dbReference type="EnsemblPlants" id="AET5Gv20056000.1"/>
    </source>
</evidence>
<reference evidence="3" key="2">
    <citation type="journal article" date="2017" name="Nat. Plants">
        <title>The Aegilops tauschii genome reveals multiple impacts of transposons.</title>
        <authorList>
            <person name="Zhao G."/>
            <person name="Zou C."/>
            <person name="Li K."/>
            <person name="Wang K."/>
            <person name="Li T."/>
            <person name="Gao L."/>
            <person name="Zhang X."/>
            <person name="Wang H."/>
            <person name="Yang Z."/>
            <person name="Liu X."/>
            <person name="Jiang W."/>
            <person name="Mao L."/>
            <person name="Kong X."/>
            <person name="Jiao Y."/>
            <person name="Jia J."/>
        </authorList>
    </citation>
    <scope>NUCLEOTIDE SEQUENCE [LARGE SCALE GENOMIC DNA]</scope>
    <source>
        <strain evidence="3">cv. AL8/78</strain>
    </source>
</reference>
<evidence type="ECO:0000256" key="1">
    <source>
        <dbReference type="SAM" id="MobiDB-lite"/>
    </source>
</evidence>
<dbReference type="Proteomes" id="UP000015105">
    <property type="component" value="Chromosome 5D"/>
</dbReference>
<reference evidence="3" key="1">
    <citation type="journal article" date="2014" name="Science">
        <title>Ancient hybridizations among the ancestral genomes of bread wheat.</title>
        <authorList>
            <consortium name="International Wheat Genome Sequencing Consortium,"/>
            <person name="Marcussen T."/>
            <person name="Sandve S.R."/>
            <person name="Heier L."/>
            <person name="Spannagl M."/>
            <person name="Pfeifer M."/>
            <person name="Jakobsen K.S."/>
            <person name="Wulff B.B."/>
            <person name="Steuernagel B."/>
            <person name="Mayer K.F."/>
            <person name="Olsen O.A."/>
        </authorList>
    </citation>
    <scope>NUCLEOTIDE SEQUENCE [LARGE SCALE GENOMIC DNA]</scope>
    <source>
        <strain evidence="3">cv. AL8/78</strain>
    </source>
</reference>
<evidence type="ECO:0000313" key="3">
    <source>
        <dbReference type="Proteomes" id="UP000015105"/>
    </source>
</evidence>
<name>A0A453JHZ5_AEGTS</name>
<feature type="compositionally biased region" description="Basic residues" evidence="1">
    <location>
        <begin position="25"/>
        <end position="35"/>
    </location>
</feature>
<reference evidence="2" key="3">
    <citation type="journal article" date="2017" name="Nature">
        <title>Genome sequence of the progenitor of the wheat D genome Aegilops tauschii.</title>
        <authorList>
            <person name="Luo M.C."/>
            <person name="Gu Y.Q."/>
            <person name="Puiu D."/>
            <person name="Wang H."/>
            <person name="Twardziok S.O."/>
            <person name="Deal K.R."/>
            <person name="Huo N."/>
            <person name="Zhu T."/>
            <person name="Wang L."/>
            <person name="Wang Y."/>
            <person name="McGuire P.E."/>
            <person name="Liu S."/>
            <person name="Long H."/>
            <person name="Ramasamy R.K."/>
            <person name="Rodriguez J.C."/>
            <person name="Van S.L."/>
            <person name="Yuan L."/>
            <person name="Wang Z."/>
            <person name="Xia Z."/>
            <person name="Xiao L."/>
            <person name="Anderson O.D."/>
            <person name="Ouyang S."/>
            <person name="Liang Y."/>
            <person name="Zimin A.V."/>
            <person name="Pertea G."/>
            <person name="Qi P."/>
            <person name="Bennetzen J.L."/>
            <person name="Dai X."/>
            <person name="Dawson M.W."/>
            <person name="Muller H.G."/>
            <person name="Kugler K."/>
            <person name="Rivarola-Duarte L."/>
            <person name="Spannagl M."/>
            <person name="Mayer K.F.X."/>
            <person name="Lu F.H."/>
            <person name="Bevan M.W."/>
            <person name="Leroy P."/>
            <person name="Li P."/>
            <person name="You F.M."/>
            <person name="Sun Q."/>
            <person name="Liu Z."/>
            <person name="Lyons E."/>
            <person name="Wicker T."/>
            <person name="Salzberg S.L."/>
            <person name="Devos K.M."/>
            <person name="Dvorak J."/>
        </authorList>
    </citation>
    <scope>NUCLEOTIDE SEQUENCE [LARGE SCALE GENOMIC DNA]</scope>
    <source>
        <strain evidence="2">cv. AL8/78</strain>
    </source>
</reference>
<sequence length="110" mass="12128">GCPRSSHYEEENHAPAAIVEPPPPRSKRSRRRRGSRGAGHHDLPPQPTATTPSPSSHVQQGGAHAPGLERLHDFSLAIIKIGGEPDAFESIICEFHRIELRRHYNLTSFG</sequence>
<dbReference type="Gramene" id="AET5Gv20056000.1">
    <property type="protein sequence ID" value="AET5Gv20056000.1"/>
    <property type="gene ID" value="AET5Gv20056000"/>
</dbReference>
<organism evidence="2 3">
    <name type="scientific">Aegilops tauschii subsp. strangulata</name>
    <name type="common">Goatgrass</name>
    <dbReference type="NCBI Taxonomy" id="200361"/>
    <lineage>
        <taxon>Eukaryota</taxon>
        <taxon>Viridiplantae</taxon>
        <taxon>Streptophyta</taxon>
        <taxon>Embryophyta</taxon>
        <taxon>Tracheophyta</taxon>
        <taxon>Spermatophyta</taxon>
        <taxon>Magnoliopsida</taxon>
        <taxon>Liliopsida</taxon>
        <taxon>Poales</taxon>
        <taxon>Poaceae</taxon>
        <taxon>BOP clade</taxon>
        <taxon>Pooideae</taxon>
        <taxon>Triticodae</taxon>
        <taxon>Triticeae</taxon>
        <taxon>Triticinae</taxon>
        <taxon>Aegilops</taxon>
    </lineage>
</organism>
<dbReference type="AlphaFoldDB" id="A0A453JHZ5"/>
<accession>A0A453JHZ5</accession>